<dbReference type="Proteomes" id="UP000184188">
    <property type="component" value="Unassembled WGS sequence"/>
</dbReference>
<dbReference type="EMBL" id="KV878339">
    <property type="protein sequence ID" value="OJJ48353.1"/>
    <property type="molecule type" value="Genomic_DNA"/>
</dbReference>
<feature type="compositionally biased region" description="Polar residues" evidence="1">
    <location>
        <begin position="479"/>
        <end position="488"/>
    </location>
</feature>
<feature type="compositionally biased region" description="Basic and acidic residues" evidence="1">
    <location>
        <begin position="714"/>
        <end position="723"/>
    </location>
</feature>
<protein>
    <recommendedName>
        <fullName evidence="2">Putative zinc-finger domain-containing protein</fullName>
    </recommendedName>
</protein>
<gene>
    <name evidence="3" type="ORF">ASPZODRAFT_130348</name>
</gene>
<dbReference type="Pfam" id="PF10650">
    <property type="entry name" value="zf-C3H1"/>
    <property type="match status" value="1"/>
</dbReference>
<feature type="compositionally biased region" description="Acidic residues" evidence="1">
    <location>
        <begin position="163"/>
        <end position="174"/>
    </location>
</feature>
<sequence>MSNYPPSPSFGAPFNYTPWPSHYPPTPGSNLGPQNLAFPSDYSNPAQQPRMNVNLPDYNNMGGFNANARIPLPGLGAAQHAPAPFLPPGFAMMNQLNPSQLPPPPFPPVPVPSVRYPPMPPPVPPIQSQQQPMYHPNIPTSKNSHPTNVSEIEKLRAPIVVEDREEGELSDGEESASCQKPGSRNRSSLPAASQQLKDLGSTRKSGSTQHSNAQGTSGPALPSHMPSESETDSEDEGKASSSEIGSRDRDSSSPYNPPVSVALDSPVVVATAVSEAPSTSKSPSGGRLPHASSTPLSEPTKSHAQLRVQAQGALLSLAPHNIRYTELVQEGINPVVLKRLYEEVGIKVASPQSPTDLDKDNVSLGSDISVTPIQKPDVDSNQSLALSDEPVSIPVLSENLTSEKAKMAKEITPALPQPDSQTTTNKPLERKEVIARMLAAKAAKASAPSPAPVKTLVQLETTTKPPPAGPEPDERLVSITPSTATSAKDVSVKEKNKAQTELARQRIEQLKKQGLMRSQQKTQVEVAPQNQLPELSESLQVVDQAFTPSPFQHPLPSRPPEPGSFFGHIPGLSMMHSQQQSSSQEPASRQEEVFAAELATQTRSTHRKRPIASDFDESSIIPKRPFGQSDDDRTSDEKLIIDISDDENLYGDDEDGLDLESSTNRIFSDDRVPNGPQFALRSQAASTDFSLGRSAGLSHARPSASSTPQTPFRNSDHEDLRRKDLEIQAMRRRIAEMEQRRKAKLAASRTKSPGPLDSSTSPSGTSSPSDVQSVKSSGLSPAELSTSLPILGRKTPLNLASADFLRLEALRSKLQRKKEIELGLPDLDAEILKSEEKLAECRIDENNLLREITKGKQGRQQLLQELESLDTEVDGVTFDDIDAAETQIRNEDVSQLVEEAPNPVPLVSPDSEDVTIPDAPNLEDTPEEIAVVIPNPNGISESGLPADSVIPASWASIEPELDAPVDAEVIPTVTESGFNASPTLSESSGSAMDESSDSSRSTRSPSVDQQPSRQISAAAATATTSPETAQTEAIDNVPKADHLGPMLVPSPELTRNVVPEPEAQQSELDVERLQSSRESSVASEAYEPPEPEVASECGDGVDTPPFSPAPPEPIEPMEISIPSDTITTADSPLMGTVQEPDLDQNQASHSYILEDEWPSEQPKAAFSPYRSPLKMFRAYRYHPNFSQNVSGGYRSLTYSHNIDPMRSLCPYEADGGVCNDHSCEFQHFRDITLSDDKILVQMGSLREGKTPEEKDDYITGLKQIINDMRRDKVKDFNTVATEIAAYRRRFLQDASRILPL</sequence>
<feature type="compositionally biased region" description="Low complexity" evidence="1">
    <location>
        <begin position="752"/>
        <end position="777"/>
    </location>
</feature>
<dbReference type="STRING" id="1073090.A0A1L9SML3"/>
<dbReference type="RefSeq" id="XP_022582863.1">
    <property type="nucleotide sequence ID" value="XM_022722488.1"/>
</dbReference>
<feature type="compositionally biased region" description="Polar residues" evidence="1">
    <location>
        <begin position="703"/>
        <end position="713"/>
    </location>
</feature>
<feature type="compositionally biased region" description="Pro residues" evidence="1">
    <location>
        <begin position="551"/>
        <end position="562"/>
    </location>
</feature>
<reference evidence="4" key="1">
    <citation type="journal article" date="2017" name="Genome Biol.">
        <title>Comparative genomics reveals high biological diversity and specific adaptations in the industrially and medically important fungal genus Aspergillus.</title>
        <authorList>
            <person name="de Vries R.P."/>
            <person name="Riley R."/>
            <person name="Wiebenga A."/>
            <person name="Aguilar-Osorio G."/>
            <person name="Amillis S."/>
            <person name="Uchima C.A."/>
            <person name="Anderluh G."/>
            <person name="Asadollahi M."/>
            <person name="Askin M."/>
            <person name="Barry K."/>
            <person name="Battaglia E."/>
            <person name="Bayram O."/>
            <person name="Benocci T."/>
            <person name="Braus-Stromeyer S.A."/>
            <person name="Caldana C."/>
            <person name="Canovas D."/>
            <person name="Cerqueira G.C."/>
            <person name="Chen F."/>
            <person name="Chen W."/>
            <person name="Choi C."/>
            <person name="Clum A."/>
            <person name="Dos Santos R.A."/>
            <person name="Damasio A.R."/>
            <person name="Diallinas G."/>
            <person name="Emri T."/>
            <person name="Fekete E."/>
            <person name="Flipphi M."/>
            <person name="Freyberg S."/>
            <person name="Gallo A."/>
            <person name="Gournas C."/>
            <person name="Habgood R."/>
            <person name="Hainaut M."/>
            <person name="Harispe M.L."/>
            <person name="Henrissat B."/>
            <person name="Hilden K.S."/>
            <person name="Hope R."/>
            <person name="Hossain A."/>
            <person name="Karabika E."/>
            <person name="Karaffa L."/>
            <person name="Karanyi Z."/>
            <person name="Krasevec N."/>
            <person name="Kuo A."/>
            <person name="Kusch H."/>
            <person name="LaButti K."/>
            <person name="Lagendijk E.L."/>
            <person name="Lapidus A."/>
            <person name="Levasseur A."/>
            <person name="Lindquist E."/>
            <person name="Lipzen A."/>
            <person name="Logrieco A.F."/>
            <person name="MacCabe A."/>
            <person name="Maekelae M.R."/>
            <person name="Malavazi I."/>
            <person name="Melin P."/>
            <person name="Meyer V."/>
            <person name="Mielnichuk N."/>
            <person name="Miskei M."/>
            <person name="Molnar A.P."/>
            <person name="Mule G."/>
            <person name="Ngan C.Y."/>
            <person name="Orejas M."/>
            <person name="Orosz E."/>
            <person name="Ouedraogo J.P."/>
            <person name="Overkamp K.M."/>
            <person name="Park H.-S."/>
            <person name="Perrone G."/>
            <person name="Piumi F."/>
            <person name="Punt P.J."/>
            <person name="Ram A.F."/>
            <person name="Ramon A."/>
            <person name="Rauscher S."/>
            <person name="Record E."/>
            <person name="Riano-Pachon D.M."/>
            <person name="Robert V."/>
            <person name="Roehrig J."/>
            <person name="Ruller R."/>
            <person name="Salamov A."/>
            <person name="Salih N.S."/>
            <person name="Samson R.A."/>
            <person name="Sandor E."/>
            <person name="Sanguinetti M."/>
            <person name="Schuetze T."/>
            <person name="Sepcic K."/>
            <person name="Shelest E."/>
            <person name="Sherlock G."/>
            <person name="Sophianopoulou V."/>
            <person name="Squina F.M."/>
            <person name="Sun H."/>
            <person name="Susca A."/>
            <person name="Todd R.B."/>
            <person name="Tsang A."/>
            <person name="Unkles S.E."/>
            <person name="van de Wiele N."/>
            <person name="van Rossen-Uffink D."/>
            <person name="Oliveira J.V."/>
            <person name="Vesth T.C."/>
            <person name="Visser J."/>
            <person name="Yu J.-H."/>
            <person name="Zhou M."/>
            <person name="Andersen M.R."/>
            <person name="Archer D.B."/>
            <person name="Baker S.E."/>
            <person name="Benoit I."/>
            <person name="Brakhage A.A."/>
            <person name="Braus G.H."/>
            <person name="Fischer R."/>
            <person name="Frisvad J.C."/>
            <person name="Goldman G.H."/>
            <person name="Houbraken J."/>
            <person name="Oakley B."/>
            <person name="Pocsi I."/>
            <person name="Scazzocchio C."/>
            <person name="Seiboth B."/>
            <person name="vanKuyk P.A."/>
            <person name="Wortman J."/>
            <person name="Dyer P.S."/>
            <person name="Grigoriev I.V."/>
        </authorList>
    </citation>
    <scope>NUCLEOTIDE SEQUENCE [LARGE SCALE GENOMIC DNA]</scope>
    <source>
        <strain evidence="4">CBS 506.65</strain>
    </source>
</reference>
<organism evidence="3 4">
    <name type="scientific">Penicilliopsis zonata CBS 506.65</name>
    <dbReference type="NCBI Taxonomy" id="1073090"/>
    <lineage>
        <taxon>Eukaryota</taxon>
        <taxon>Fungi</taxon>
        <taxon>Dikarya</taxon>
        <taxon>Ascomycota</taxon>
        <taxon>Pezizomycotina</taxon>
        <taxon>Eurotiomycetes</taxon>
        <taxon>Eurotiomycetidae</taxon>
        <taxon>Eurotiales</taxon>
        <taxon>Aspergillaceae</taxon>
        <taxon>Penicilliopsis</taxon>
    </lineage>
</organism>
<dbReference type="GO" id="GO:0005634">
    <property type="term" value="C:nucleus"/>
    <property type="evidence" value="ECO:0007669"/>
    <property type="project" value="TreeGrafter"/>
</dbReference>
<evidence type="ECO:0000259" key="2">
    <source>
        <dbReference type="Pfam" id="PF10650"/>
    </source>
</evidence>
<dbReference type="PANTHER" id="PTHR21563:SF3">
    <property type="entry name" value="ZINC FINGER C3H1 DOMAIN-CONTAINING PROTEIN"/>
    <property type="match status" value="1"/>
</dbReference>
<proteinExistence type="predicted"/>
<feature type="region of interest" description="Disordered" evidence="1">
    <location>
        <begin position="21"/>
        <end position="49"/>
    </location>
</feature>
<evidence type="ECO:0000256" key="1">
    <source>
        <dbReference type="SAM" id="MobiDB-lite"/>
    </source>
</evidence>
<feature type="region of interest" description="Disordered" evidence="1">
    <location>
        <begin position="461"/>
        <end position="495"/>
    </location>
</feature>
<dbReference type="VEuPathDB" id="FungiDB:ASPZODRAFT_130348"/>
<dbReference type="OrthoDB" id="1922977at2759"/>
<accession>A0A1L9SML3</accession>
<feature type="region of interest" description="Disordered" evidence="1">
    <location>
        <begin position="737"/>
        <end position="782"/>
    </location>
</feature>
<feature type="compositionally biased region" description="Polar residues" evidence="1">
    <location>
        <begin position="176"/>
        <end position="217"/>
    </location>
</feature>
<feature type="compositionally biased region" description="Low complexity" evidence="1">
    <location>
        <begin position="985"/>
        <end position="1006"/>
    </location>
</feature>
<evidence type="ECO:0000313" key="4">
    <source>
        <dbReference type="Proteomes" id="UP000184188"/>
    </source>
</evidence>
<name>A0A1L9SML3_9EURO</name>
<dbReference type="InterPro" id="IPR019607">
    <property type="entry name" value="Putative_zinc-finger_domain"/>
</dbReference>
<keyword evidence="4" id="KW-1185">Reference proteome</keyword>
<evidence type="ECO:0000313" key="3">
    <source>
        <dbReference type="EMBL" id="OJJ48353.1"/>
    </source>
</evidence>
<feature type="region of interest" description="Disordered" evidence="1">
    <location>
        <begin position="901"/>
        <end position="923"/>
    </location>
</feature>
<dbReference type="GO" id="GO:0000178">
    <property type="term" value="C:exosome (RNase complex)"/>
    <property type="evidence" value="ECO:0007669"/>
    <property type="project" value="TreeGrafter"/>
</dbReference>
<feature type="region of interest" description="Disordered" evidence="1">
    <location>
        <begin position="546"/>
        <end position="639"/>
    </location>
</feature>
<dbReference type="InterPro" id="IPR039278">
    <property type="entry name" value="Red1"/>
</dbReference>
<dbReference type="PANTHER" id="PTHR21563">
    <property type="entry name" value="ZINC FINGER C3H1 DOMAIN-CONTAINING PROTEIN"/>
    <property type="match status" value="1"/>
</dbReference>
<feature type="region of interest" description="Disordered" evidence="1">
    <location>
        <begin position="966"/>
        <end position="1118"/>
    </location>
</feature>
<feature type="compositionally biased region" description="Low complexity" evidence="1">
    <location>
        <begin position="1016"/>
        <end position="1033"/>
    </location>
</feature>
<feature type="compositionally biased region" description="Polar residues" evidence="1">
    <location>
        <begin position="973"/>
        <end position="984"/>
    </location>
</feature>
<dbReference type="GeneID" id="34608953"/>
<feature type="compositionally biased region" description="Polar residues" evidence="1">
    <location>
        <begin position="138"/>
        <end position="150"/>
    </location>
</feature>
<feature type="domain" description="Putative zinc-finger" evidence="2">
    <location>
        <begin position="1208"/>
        <end position="1229"/>
    </location>
</feature>
<feature type="compositionally biased region" description="Basic and acidic residues" evidence="1">
    <location>
        <begin position="630"/>
        <end position="639"/>
    </location>
</feature>
<feature type="compositionally biased region" description="Pro residues" evidence="1">
    <location>
        <begin position="1105"/>
        <end position="1114"/>
    </location>
</feature>
<feature type="region of interest" description="Disordered" evidence="1">
    <location>
        <begin position="664"/>
        <end position="723"/>
    </location>
</feature>
<feature type="region of interest" description="Disordered" evidence="1">
    <location>
        <begin position="120"/>
        <end position="302"/>
    </location>
</feature>
<feature type="compositionally biased region" description="Polar residues" evidence="1">
    <location>
        <begin position="291"/>
        <end position="302"/>
    </location>
</feature>